<keyword evidence="7" id="KW-1185">Reference proteome</keyword>
<dbReference type="GO" id="GO:0006508">
    <property type="term" value="P:proteolysis"/>
    <property type="evidence" value="ECO:0007669"/>
    <property type="project" value="TreeGrafter"/>
</dbReference>
<dbReference type="PROSITE" id="PS50092">
    <property type="entry name" value="TSP1"/>
    <property type="match status" value="5"/>
</dbReference>
<dbReference type="InterPro" id="IPR010294">
    <property type="entry name" value="ADAMTS_spacer1"/>
</dbReference>
<keyword evidence="4" id="KW-0677">Repeat</keyword>
<accession>A0A4C1X633</accession>
<dbReference type="EMBL" id="BGZK01000733">
    <property type="protein sequence ID" value="GBP58342.1"/>
    <property type="molecule type" value="Genomic_DNA"/>
</dbReference>
<protein>
    <submittedName>
        <fullName evidence="6">Papilin</fullName>
    </submittedName>
</protein>
<sequence>MECETKISTIKFNETWAGEKCANERYNDVLLIPEGSTTIVISEIQPSNNYLAIRSKNNGTYYVNGNYRIDFPRSLVFAGCLWHYERDQQGLPSPDRFRSMGPTTEPLYLSLLLLQEVNVGIKYEYSIPSALVRPPNEQYIWVYEDFTPCSVTCGGGSQVRPVTCRSRDSLDVVEDNLCDDMIKPESIQACGTEPCPPQWVQGPWSPCSKPCGEGGTQSRQVYCERIIANGRPSIVENNECYKLYGPHPALHQRCNENATCPSWFVGPWKPCDKLCDEGQQTRQVVCHQKVDGRIQVFPDDQCSEEKPDTEKSCTLTLCEGVDWVLSKFTGCDTCMSNVRTRTAYCATKDRKVVNDSFCSYHPKPVLETDCEGTKKPKCEAIWYASQWGPCSVKCGKGVKIRRVFCGLFDGSSVTEVEDDKCDSSTKYESSIPCEEPLENCKADWFSGPWTECSKKCGGGQRQRSVMCLSSADVTPVDLCGDKTVPDSVQACNEFPCDEGIEIFF</sequence>
<evidence type="ECO:0000259" key="5">
    <source>
        <dbReference type="Pfam" id="PF05986"/>
    </source>
</evidence>
<feature type="domain" description="ADAMTS/ADAMTS-like Spacer 1" evidence="5">
    <location>
        <begin position="23"/>
        <end position="128"/>
    </location>
</feature>
<comment type="subcellular location">
    <subcellularLocation>
        <location evidence="1">Secreted</location>
    </subcellularLocation>
</comment>
<name>A0A4C1X633_EUMVA</name>
<evidence type="ECO:0000256" key="2">
    <source>
        <dbReference type="ARBA" id="ARBA00022525"/>
    </source>
</evidence>
<evidence type="ECO:0000313" key="7">
    <source>
        <dbReference type="Proteomes" id="UP000299102"/>
    </source>
</evidence>
<comment type="caution">
    <text evidence="6">The sequence shown here is derived from an EMBL/GenBank/DDBJ whole genome shotgun (WGS) entry which is preliminary data.</text>
</comment>
<dbReference type="GO" id="GO:0005576">
    <property type="term" value="C:extracellular region"/>
    <property type="evidence" value="ECO:0007669"/>
    <property type="project" value="UniProtKB-SubCell"/>
</dbReference>
<dbReference type="Gene3D" id="2.20.100.10">
    <property type="entry name" value="Thrombospondin type-1 (TSP1) repeat"/>
    <property type="match status" value="5"/>
</dbReference>
<gene>
    <name evidence="6" type="primary">Ppn</name>
    <name evidence="6" type="ORF">EVAR_40908_1</name>
</gene>
<proteinExistence type="predicted"/>
<dbReference type="AlphaFoldDB" id="A0A4C1X633"/>
<dbReference type="OrthoDB" id="5950222at2759"/>
<evidence type="ECO:0000313" key="6">
    <source>
        <dbReference type="EMBL" id="GBP58342.1"/>
    </source>
</evidence>
<organism evidence="6 7">
    <name type="scientific">Eumeta variegata</name>
    <name type="common">Bagworm moth</name>
    <name type="synonym">Eumeta japonica</name>
    <dbReference type="NCBI Taxonomy" id="151549"/>
    <lineage>
        <taxon>Eukaryota</taxon>
        <taxon>Metazoa</taxon>
        <taxon>Ecdysozoa</taxon>
        <taxon>Arthropoda</taxon>
        <taxon>Hexapoda</taxon>
        <taxon>Insecta</taxon>
        <taxon>Pterygota</taxon>
        <taxon>Neoptera</taxon>
        <taxon>Endopterygota</taxon>
        <taxon>Lepidoptera</taxon>
        <taxon>Glossata</taxon>
        <taxon>Ditrysia</taxon>
        <taxon>Tineoidea</taxon>
        <taxon>Psychidae</taxon>
        <taxon>Oiketicinae</taxon>
        <taxon>Eumeta</taxon>
    </lineage>
</organism>
<dbReference type="GO" id="GO:0031012">
    <property type="term" value="C:extracellular matrix"/>
    <property type="evidence" value="ECO:0007669"/>
    <property type="project" value="TreeGrafter"/>
</dbReference>
<dbReference type="InterPro" id="IPR000884">
    <property type="entry name" value="TSP1_rpt"/>
</dbReference>
<dbReference type="GO" id="GO:0004222">
    <property type="term" value="F:metalloendopeptidase activity"/>
    <property type="evidence" value="ECO:0007669"/>
    <property type="project" value="TreeGrafter"/>
</dbReference>
<dbReference type="PANTHER" id="PTHR13723">
    <property type="entry name" value="ADAMTS A DISINTEGRIN AND METALLOPROTEASE WITH THROMBOSPONDIN MOTIFS PROTEASE"/>
    <property type="match status" value="1"/>
</dbReference>
<dbReference type="Proteomes" id="UP000299102">
    <property type="component" value="Unassembled WGS sequence"/>
</dbReference>
<dbReference type="SMART" id="SM00209">
    <property type="entry name" value="TSP1"/>
    <property type="match status" value="6"/>
</dbReference>
<evidence type="ECO:0000256" key="4">
    <source>
        <dbReference type="ARBA" id="ARBA00022737"/>
    </source>
</evidence>
<dbReference type="FunFam" id="2.20.100.10:FF:000005">
    <property type="entry name" value="ADAM metallopeptidase with thrombospondin type 1 motif 9"/>
    <property type="match status" value="2"/>
</dbReference>
<dbReference type="PANTHER" id="PTHR13723:SF281">
    <property type="entry name" value="PAPILIN"/>
    <property type="match status" value="1"/>
</dbReference>
<keyword evidence="2" id="KW-0964">Secreted</keyword>
<dbReference type="SUPFAM" id="SSF82895">
    <property type="entry name" value="TSP-1 type 1 repeat"/>
    <property type="match status" value="5"/>
</dbReference>
<evidence type="ECO:0000256" key="1">
    <source>
        <dbReference type="ARBA" id="ARBA00004613"/>
    </source>
</evidence>
<dbReference type="InterPro" id="IPR050439">
    <property type="entry name" value="ADAMTS_ADAMTS-like"/>
</dbReference>
<dbReference type="InterPro" id="IPR036383">
    <property type="entry name" value="TSP1_rpt_sf"/>
</dbReference>
<evidence type="ECO:0000256" key="3">
    <source>
        <dbReference type="ARBA" id="ARBA00022729"/>
    </source>
</evidence>
<dbReference type="Gene3D" id="2.60.120.830">
    <property type="match status" value="1"/>
</dbReference>
<keyword evidence="3" id="KW-0732">Signal</keyword>
<dbReference type="GO" id="GO:0030198">
    <property type="term" value="P:extracellular matrix organization"/>
    <property type="evidence" value="ECO:0007669"/>
    <property type="project" value="TreeGrafter"/>
</dbReference>
<dbReference type="Pfam" id="PF19030">
    <property type="entry name" value="TSP1_ADAMTS"/>
    <property type="match status" value="5"/>
</dbReference>
<dbReference type="Pfam" id="PF05986">
    <property type="entry name" value="ADAMTS_spacer1"/>
    <property type="match status" value="1"/>
</dbReference>
<reference evidence="6 7" key="1">
    <citation type="journal article" date="2019" name="Commun. Biol.">
        <title>The bagworm genome reveals a unique fibroin gene that provides high tensile strength.</title>
        <authorList>
            <person name="Kono N."/>
            <person name="Nakamura H."/>
            <person name="Ohtoshi R."/>
            <person name="Tomita M."/>
            <person name="Numata K."/>
            <person name="Arakawa K."/>
        </authorList>
    </citation>
    <scope>NUCLEOTIDE SEQUENCE [LARGE SCALE GENOMIC DNA]</scope>
</reference>